<dbReference type="Proteomes" id="UP000789366">
    <property type="component" value="Unassembled WGS sequence"/>
</dbReference>
<proteinExistence type="predicted"/>
<feature type="non-terminal residue" evidence="1">
    <location>
        <position position="1"/>
    </location>
</feature>
<gene>
    <name evidence="1" type="ORF">SPELUC_LOCUS9334</name>
</gene>
<name>A0ACA9NK98_9GLOM</name>
<organism evidence="1 2">
    <name type="scientific">Cetraspora pellucida</name>
    <dbReference type="NCBI Taxonomy" id="1433469"/>
    <lineage>
        <taxon>Eukaryota</taxon>
        <taxon>Fungi</taxon>
        <taxon>Fungi incertae sedis</taxon>
        <taxon>Mucoromycota</taxon>
        <taxon>Glomeromycotina</taxon>
        <taxon>Glomeromycetes</taxon>
        <taxon>Diversisporales</taxon>
        <taxon>Gigasporaceae</taxon>
        <taxon>Cetraspora</taxon>
    </lineage>
</organism>
<protein>
    <submittedName>
        <fullName evidence="1">8117_t:CDS:1</fullName>
    </submittedName>
</protein>
<reference evidence="1" key="1">
    <citation type="submission" date="2021-06" db="EMBL/GenBank/DDBJ databases">
        <authorList>
            <person name="Kallberg Y."/>
            <person name="Tangrot J."/>
            <person name="Rosling A."/>
        </authorList>
    </citation>
    <scope>NUCLEOTIDE SEQUENCE</scope>
    <source>
        <strain evidence="1">28 12/20/2015</strain>
    </source>
</reference>
<evidence type="ECO:0000313" key="1">
    <source>
        <dbReference type="EMBL" id="CAG8662728.1"/>
    </source>
</evidence>
<accession>A0ACA9NK98</accession>
<dbReference type="EMBL" id="CAJVPW010015532">
    <property type="protein sequence ID" value="CAG8662728.1"/>
    <property type="molecule type" value="Genomic_DNA"/>
</dbReference>
<keyword evidence="2" id="KW-1185">Reference proteome</keyword>
<sequence length="198" mass="22437">KYFYSFNQPYTEFSVGDIMMFGGKFVVKNLEQYVTVSCTNVIATGDSNQEFEANEILLSILHCMFIVLVSHNPKESTDIIFVTTNVNVIQNMQPSVFSVTSKNYLDIDLIAEDGDSTILWLPKRPHVLISRPKQVIGSTLAVNESAASFSNLISSINNNRRVQIENEPDDDELDILSDEIVNDKKNKQKRKALRKNKK</sequence>
<evidence type="ECO:0000313" key="2">
    <source>
        <dbReference type="Proteomes" id="UP000789366"/>
    </source>
</evidence>
<comment type="caution">
    <text evidence="1">The sequence shown here is derived from an EMBL/GenBank/DDBJ whole genome shotgun (WGS) entry which is preliminary data.</text>
</comment>